<evidence type="ECO:0000313" key="2">
    <source>
        <dbReference type="EMBL" id="USS87822.1"/>
    </source>
</evidence>
<dbReference type="NCBIfam" id="TIGR03725">
    <property type="entry name" value="T6A_YeaZ"/>
    <property type="match status" value="1"/>
</dbReference>
<dbReference type="InterPro" id="IPR043129">
    <property type="entry name" value="ATPase_NBD"/>
</dbReference>
<reference evidence="2" key="1">
    <citation type="submission" date="2022-05" db="EMBL/GenBank/DDBJ databases">
        <authorList>
            <person name="Oliphant S.A."/>
            <person name="Watson-Haigh N.S."/>
            <person name="Sumby K.M."/>
            <person name="Gardner J.M."/>
            <person name="Jiranek V."/>
        </authorList>
    </citation>
    <scope>NUCLEOTIDE SEQUENCE</scope>
    <source>
        <strain evidence="2">KI11_C11</strain>
    </source>
</reference>
<dbReference type="SUPFAM" id="SSF53067">
    <property type="entry name" value="Actin-like ATPase domain"/>
    <property type="match status" value="2"/>
</dbReference>
<dbReference type="Pfam" id="PF00814">
    <property type="entry name" value="TsaD"/>
    <property type="match status" value="1"/>
</dbReference>
<sequence>MKTLAIDTSNRPLSVAVVDGEQVLATTTITTQRKHAAYAMDEVARLVQLANLKPTDLERVVIAFGPGSYTGLRVAVTIGKVLATTLDLDLVTVSSLQTLALNVTQRHRLVVPLFDARNQIVFSGCYRISTTGPRLVLPEQHVGITDWLDQLDPLAEPITFVGEDVAHFLPQLQERLGQRVHTVLGMNNLPQAGQLGLFGEQLAPVTAIDQVVPHYLRLTQAEAEWQDQHPGEGSTGYVEQV</sequence>
<dbReference type="RefSeq" id="WP_252797112.1">
    <property type="nucleotide sequence ID" value="NZ_CP097118.1"/>
</dbReference>
<dbReference type="InterPro" id="IPR022496">
    <property type="entry name" value="T6A_TsaB"/>
</dbReference>
<organism evidence="2 3">
    <name type="scientific">Fructilactobacillus hinvesii</name>
    <dbReference type="NCBI Taxonomy" id="2940300"/>
    <lineage>
        <taxon>Bacteria</taxon>
        <taxon>Bacillati</taxon>
        <taxon>Bacillota</taxon>
        <taxon>Bacilli</taxon>
        <taxon>Lactobacillales</taxon>
        <taxon>Lactobacillaceae</taxon>
        <taxon>Fructilactobacillus</taxon>
    </lineage>
</organism>
<dbReference type="PANTHER" id="PTHR11735">
    <property type="entry name" value="TRNA N6-ADENOSINE THREONYLCARBAMOYLTRANSFERASE"/>
    <property type="match status" value="1"/>
</dbReference>
<dbReference type="CDD" id="cd24032">
    <property type="entry name" value="ASKHA_NBD_TsaB"/>
    <property type="match status" value="1"/>
</dbReference>
<protein>
    <submittedName>
        <fullName evidence="2">tRNA (Adenosine(37)-N6)-threonylcarbamoyltransferase complex dimerization subunit type 1 TsaB</fullName>
        <ecNumber evidence="2">2.3.1.234</ecNumber>
    </submittedName>
</protein>
<dbReference type="GO" id="GO:0061711">
    <property type="term" value="F:tRNA N(6)-L-threonylcarbamoyladenine synthase activity"/>
    <property type="evidence" value="ECO:0007669"/>
    <property type="project" value="UniProtKB-EC"/>
</dbReference>
<dbReference type="PANTHER" id="PTHR11735:SF11">
    <property type="entry name" value="TRNA THREONYLCARBAMOYLADENOSINE BIOSYNTHESIS PROTEIN TSAB"/>
    <property type="match status" value="1"/>
</dbReference>
<dbReference type="Proteomes" id="UP001057025">
    <property type="component" value="Chromosome"/>
</dbReference>
<dbReference type="EMBL" id="CP097118">
    <property type="protein sequence ID" value="USS87822.1"/>
    <property type="molecule type" value="Genomic_DNA"/>
</dbReference>
<dbReference type="InterPro" id="IPR000905">
    <property type="entry name" value="Gcp-like_dom"/>
</dbReference>
<dbReference type="Gene3D" id="3.30.420.40">
    <property type="match status" value="2"/>
</dbReference>
<evidence type="ECO:0000313" key="3">
    <source>
        <dbReference type="Proteomes" id="UP001057025"/>
    </source>
</evidence>
<evidence type="ECO:0000259" key="1">
    <source>
        <dbReference type="Pfam" id="PF00814"/>
    </source>
</evidence>
<keyword evidence="2" id="KW-0808">Transferase</keyword>
<gene>
    <name evidence="2" type="primary">tsaB</name>
    <name evidence="2" type="ORF">M3M39_06900</name>
</gene>
<feature type="domain" description="Gcp-like" evidence="1">
    <location>
        <begin position="31"/>
        <end position="225"/>
    </location>
</feature>
<accession>A0ABY5BRX6</accession>
<keyword evidence="3" id="KW-1185">Reference proteome</keyword>
<proteinExistence type="predicted"/>
<keyword evidence="2" id="KW-0012">Acyltransferase</keyword>
<name>A0ABY5BRX6_9LACO</name>
<dbReference type="EC" id="2.3.1.234" evidence="2"/>